<dbReference type="EMBL" id="JAPVOI010000004">
    <property type="protein sequence ID" value="MCZ4090733.1"/>
    <property type="molecule type" value="Genomic_DNA"/>
</dbReference>
<keyword evidence="2" id="KW-1185">Reference proteome</keyword>
<protein>
    <submittedName>
        <fullName evidence="1">Uncharacterized protein</fullName>
    </submittedName>
</protein>
<evidence type="ECO:0000313" key="1">
    <source>
        <dbReference type="EMBL" id="MCZ4090733.1"/>
    </source>
</evidence>
<evidence type="ECO:0000313" key="2">
    <source>
        <dbReference type="Proteomes" id="UP001079430"/>
    </source>
</evidence>
<accession>A0ABT4KFV5</accession>
<gene>
    <name evidence="1" type="ORF">O3W52_11830</name>
</gene>
<comment type="caution">
    <text evidence="1">The sequence shown here is derived from an EMBL/GenBank/DDBJ whole genome shotgun (WGS) entry which is preliminary data.</text>
</comment>
<reference evidence="1" key="1">
    <citation type="submission" date="2022-10" db="EMBL/GenBank/DDBJ databases">
        <title>Whole genome sequencing of three plant growth promoting bacteria isolated from Vachellia tortilis subsp. raddiana in Morocco.</title>
        <authorList>
            <person name="Hnini M."/>
            <person name="Zouagui R."/>
            <person name="Zouagui H."/>
            <person name="Chemao Elfihri M.-W."/>
            <person name="Ibrahimi A."/>
            <person name="Sbabou L."/>
            <person name="Aurag J."/>
        </authorList>
    </citation>
    <scope>NUCLEOTIDE SEQUENCE</scope>
    <source>
        <strain evidence="1">LMR678</strain>
    </source>
</reference>
<sequence length="71" mass="7954">MDLRFSELAIGDEEIAMLQRVHSHACGINDVEPESEQGLDIGKMLFGLYQQGVRGELSLIQMLTARKYGED</sequence>
<name>A0ABT4KFV5_9HYPH</name>
<organism evidence="1 2">
    <name type="scientific">Sinorhizobium psoraleae</name>
    <dbReference type="NCBI Taxonomy" id="520838"/>
    <lineage>
        <taxon>Bacteria</taxon>
        <taxon>Pseudomonadati</taxon>
        <taxon>Pseudomonadota</taxon>
        <taxon>Alphaproteobacteria</taxon>
        <taxon>Hyphomicrobiales</taxon>
        <taxon>Rhizobiaceae</taxon>
        <taxon>Sinorhizobium/Ensifer group</taxon>
        <taxon>Sinorhizobium</taxon>
    </lineage>
</organism>
<proteinExistence type="predicted"/>
<dbReference type="RefSeq" id="WP_269284378.1">
    <property type="nucleotide sequence ID" value="NZ_JAPVOI010000004.1"/>
</dbReference>
<dbReference type="Proteomes" id="UP001079430">
    <property type="component" value="Unassembled WGS sequence"/>
</dbReference>